<feature type="disulfide bond" evidence="14">
    <location>
        <begin position="2967"/>
        <end position="2985"/>
    </location>
</feature>
<dbReference type="FunFam" id="4.10.400.10:FF:000011">
    <property type="entry name" value="Low-density lipoprotein receptor-related protein 1"/>
    <property type="match status" value="1"/>
</dbReference>
<dbReference type="PROSITE" id="PS01187">
    <property type="entry name" value="EGF_CA"/>
    <property type="match status" value="2"/>
</dbReference>
<feature type="repeat" description="LDL-receptor class B" evidence="15">
    <location>
        <begin position="2021"/>
        <end position="2062"/>
    </location>
</feature>
<dbReference type="PANTHER" id="PTHR22722">
    <property type="entry name" value="LOW-DENSITY LIPOPROTEIN RECEPTOR-RELATED PROTEIN 2-RELATED"/>
    <property type="match status" value="1"/>
</dbReference>
<comment type="subcellular location">
    <subcellularLocation>
        <location evidence="1">Membrane</location>
        <topology evidence="1">Single-pass type I membrane protein</topology>
    </subcellularLocation>
</comment>
<feature type="repeat" description="LDL-receptor class B" evidence="15">
    <location>
        <begin position="2106"/>
        <end position="2149"/>
    </location>
</feature>
<feature type="disulfide bond" evidence="14">
    <location>
        <begin position="2677"/>
        <end position="2689"/>
    </location>
</feature>
<keyword evidence="6" id="KW-0677">Repeat</keyword>
<feature type="disulfide bond" evidence="14">
    <location>
        <begin position="3692"/>
        <end position="3704"/>
    </location>
</feature>
<feature type="disulfide bond" evidence="13">
    <location>
        <begin position="213"/>
        <end position="223"/>
    </location>
</feature>
<dbReference type="PROSITE" id="PS50068">
    <property type="entry name" value="LDLRA_2"/>
    <property type="match status" value="31"/>
</dbReference>
<feature type="disulfide bond" evidence="14">
    <location>
        <begin position="3486"/>
        <end position="3498"/>
    </location>
</feature>
<feature type="repeat" description="LDL-receptor class B" evidence="15">
    <location>
        <begin position="2150"/>
        <end position="2193"/>
    </location>
</feature>
<feature type="disulfide bond" evidence="14">
    <location>
        <begin position="2924"/>
        <end position="2942"/>
    </location>
</feature>
<keyword evidence="9 17" id="KW-0472">Membrane</keyword>
<dbReference type="GO" id="GO:0005041">
    <property type="term" value="F:low-density lipoprotein particle receptor activity"/>
    <property type="evidence" value="ECO:0007669"/>
    <property type="project" value="TreeGrafter"/>
</dbReference>
<keyword evidence="12" id="KW-0325">Glycoprotein</keyword>
<evidence type="ECO:0000256" key="15">
    <source>
        <dbReference type="PROSITE-ProRule" id="PRU00461"/>
    </source>
</evidence>
<dbReference type="FunFam" id="4.10.400.10:FF:000034">
    <property type="entry name" value="Low-density lipoprotein receptor-related protein 2"/>
    <property type="match status" value="2"/>
</dbReference>
<evidence type="ECO:0000256" key="4">
    <source>
        <dbReference type="ARBA" id="ARBA00022692"/>
    </source>
</evidence>
<feature type="domain" description="EGF-like" evidence="18">
    <location>
        <begin position="3044"/>
        <end position="3084"/>
    </location>
</feature>
<feature type="disulfide bond" evidence="13">
    <location>
        <begin position="4546"/>
        <end position="4555"/>
    </location>
</feature>
<keyword evidence="11 19" id="KW-0675">Receptor</keyword>
<evidence type="ECO:0000256" key="9">
    <source>
        <dbReference type="ARBA" id="ARBA00023136"/>
    </source>
</evidence>
<feature type="repeat" description="LDL-receptor class B" evidence="15">
    <location>
        <begin position="434"/>
        <end position="477"/>
    </location>
</feature>
<feature type="disulfide bond" evidence="14">
    <location>
        <begin position="2825"/>
        <end position="2837"/>
    </location>
</feature>
<feature type="disulfide bond" evidence="14">
    <location>
        <begin position="1154"/>
        <end position="1169"/>
    </location>
</feature>
<feature type="repeat" description="LDL-receptor class B" evidence="15">
    <location>
        <begin position="1383"/>
        <end position="1428"/>
    </location>
</feature>
<feature type="disulfide bond" evidence="14">
    <location>
        <begin position="1072"/>
        <end position="1087"/>
    </location>
</feature>
<feature type="disulfide bond" evidence="14">
    <location>
        <begin position="3711"/>
        <end position="3726"/>
    </location>
</feature>
<dbReference type="PROSITE" id="PS51120">
    <property type="entry name" value="LDLRB"/>
    <property type="match status" value="19"/>
</dbReference>
<feature type="disulfide bond" evidence="14">
    <location>
        <begin position="969"/>
        <end position="981"/>
    </location>
</feature>
<evidence type="ECO:0000256" key="11">
    <source>
        <dbReference type="ARBA" id="ARBA00023170"/>
    </source>
</evidence>
<evidence type="ECO:0000313" key="19">
    <source>
        <dbReference type="EMBL" id="KZS07405.1"/>
    </source>
</evidence>
<reference evidence="19 20" key="1">
    <citation type="submission" date="2016-03" db="EMBL/GenBank/DDBJ databases">
        <title>EvidentialGene: Evidence-directed Construction of Genes on Genomes.</title>
        <authorList>
            <person name="Gilbert D.G."/>
            <person name="Choi J.-H."/>
            <person name="Mockaitis K."/>
            <person name="Colbourne J."/>
            <person name="Pfrender M."/>
        </authorList>
    </citation>
    <scope>NUCLEOTIDE SEQUENCE [LARGE SCALE GENOMIC DNA]</scope>
    <source>
        <strain evidence="19 20">Xinb3</strain>
        <tissue evidence="19">Complete organism</tissue>
    </source>
</reference>
<feature type="transmembrane region" description="Helical" evidence="17">
    <location>
        <begin position="4661"/>
        <end position="4685"/>
    </location>
</feature>
<feature type="domain" description="EGF-like" evidence="18">
    <location>
        <begin position="4599"/>
        <end position="4637"/>
    </location>
</feature>
<evidence type="ECO:0000256" key="16">
    <source>
        <dbReference type="SAM" id="MobiDB-lite"/>
    </source>
</evidence>
<dbReference type="EMBL" id="LRGB01002485">
    <property type="protein sequence ID" value="KZS07405.1"/>
    <property type="molecule type" value="Genomic_DNA"/>
</dbReference>
<evidence type="ECO:0000256" key="6">
    <source>
        <dbReference type="ARBA" id="ARBA00022737"/>
    </source>
</evidence>
<dbReference type="InterPro" id="IPR002172">
    <property type="entry name" value="LDrepeatLR_classA_rpt"/>
</dbReference>
<dbReference type="InterPro" id="IPR009030">
    <property type="entry name" value="Growth_fac_rcpt_cys_sf"/>
</dbReference>
<feature type="disulfide bond" evidence="14">
    <location>
        <begin position="3016"/>
        <end position="3034"/>
    </location>
</feature>
<dbReference type="GO" id="GO:0043235">
    <property type="term" value="C:receptor complex"/>
    <property type="evidence" value="ECO:0007669"/>
    <property type="project" value="TreeGrafter"/>
</dbReference>
<feature type="disulfide bond" evidence="13">
    <location>
        <begin position="4470"/>
        <end position="4480"/>
    </location>
</feature>
<feature type="disulfide bond" evidence="14">
    <location>
        <begin position="3549"/>
        <end position="3564"/>
    </location>
</feature>
<feature type="disulfide bond" evidence="14">
    <location>
        <begin position="2745"/>
        <end position="2760"/>
    </location>
</feature>
<feature type="disulfide bond" evidence="14">
    <location>
        <begin position="2684"/>
        <end position="2702"/>
    </location>
</feature>
<feature type="repeat" description="LDL-receptor class B" evidence="15">
    <location>
        <begin position="3263"/>
        <end position="3306"/>
    </location>
</feature>
<dbReference type="Pfam" id="PF07645">
    <property type="entry name" value="EGF_CA"/>
    <property type="match status" value="2"/>
</dbReference>
<feature type="disulfide bond" evidence="14">
    <location>
        <begin position="3817"/>
        <end position="3835"/>
    </location>
</feature>
<keyword evidence="5" id="KW-0732">Signal</keyword>
<dbReference type="PRINTS" id="PR00261">
    <property type="entry name" value="LDLRECEPTOR"/>
</dbReference>
<feature type="disulfide bond" evidence="14">
    <location>
        <begin position="2917"/>
        <end position="2929"/>
    </location>
</feature>
<dbReference type="PROSITE" id="PS50026">
    <property type="entry name" value="EGF_3"/>
    <property type="match status" value="9"/>
</dbReference>
<feature type="region of interest" description="Disordered" evidence="16">
    <location>
        <begin position="4753"/>
        <end position="4788"/>
    </location>
</feature>
<feature type="disulfide bond" evidence="14">
    <location>
        <begin position="2788"/>
        <end position="2806"/>
    </location>
</feature>
<dbReference type="FunFam" id="2.120.10.30:FF:000012">
    <property type="entry name" value="Low density lipoprotein receptor-related protein 1"/>
    <property type="match status" value="1"/>
</dbReference>
<feature type="disulfide bond" evidence="14">
    <location>
        <begin position="2641"/>
        <end position="2653"/>
    </location>
</feature>
<feature type="disulfide bond" evidence="14">
    <location>
        <begin position="3610"/>
        <end position="3622"/>
    </location>
</feature>
<feature type="disulfide bond" evidence="14">
    <location>
        <begin position="3493"/>
        <end position="3511"/>
    </location>
</feature>
<dbReference type="CDD" id="cd00112">
    <property type="entry name" value="LDLa"/>
    <property type="match status" value="26"/>
</dbReference>
<organism evidence="19 20">
    <name type="scientific">Daphnia magna</name>
    <dbReference type="NCBI Taxonomy" id="35525"/>
    <lineage>
        <taxon>Eukaryota</taxon>
        <taxon>Metazoa</taxon>
        <taxon>Ecdysozoa</taxon>
        <taxon>Arthropoda</taxon>
        <taxon>Crustacea</taxon>
        <taxon>Branchiopoda</taxon>
        <taxon>Diplostraca</taxon>
        <taxon>Cladocera</taxon>
        <taxon>Anomopoda</taxon>
        <taxon>Daphniidae</taxon>
        <taxon>Daphnia</taxon>
    </lineage>
</organism>
<feature type="region of interest" description="Disordered" evidence="16">
    <location>
        <begin position="1"/>
        <end position="22"/>
    </location>
</feature>
<feature type="domain" description="EGF-like" evidence="18">
    <location>
        <begin position="4342"/>
        <end position="4377"/>
    </location>
</feature>
<gene>
    <name evidence="19" type="ORF">APZ42_028941</name>
</gene>
<feature type="disulfide bond" evidence="13">
    <location>
        <begin position="4491"/>
        <end position="4500"/>
    </location>
</feature>
<sequence length="4788" mass="528852">MAMLSSATDPTSLPAPTDYDASRPIGDAIARRTALTHPMNHPTVVSSFSSQGLFNQTSQNEVVCSRWQLGIIFCCWASCVAPLTCQPGQFQCAGSGHCIPINWVCDGEADCGASIPGIDSSDEDPVKCHANSTCPPNNFRCPDGSGCRLIASLCDASADCADGWDEGAFCKNVSQCQGAGCQHGCKPSADGPLCFCKEGSQPNGTDCIDADECAVEGSCDQLCTNSNGSFSCDCISGYQKDGQRCHALNEPENELASLLLVTSIDVRHVHLNGTPINGASRHATVETQTLEFNHRNRTVCWLYHLIPMVVLRCALVADLTVSWDLPPPTMFSLNTVSQIALDWLSGNWYFLDDNKELIFLCNSTLTICTTVVEVNLNKPRALALDPPNGLIFFTVFGYNSPRIERAALDGSNRQIVVSDKVVYPVGLALDLANSYIYWIDTYLDVIERASYDGSRRKTVKKGYLVRNLYGITLFENDLYVTNWRNESVYRINKYTGDSVLALKSNKSRPFSIHAYHRQRQPEGINSPCKLANNNCQHLCVPLGKDGNASGNATTQGNSNAICMCKAGYKSVKDGRCTPIKQAQFLVYAQGKPSMIKSVGLMPVGSPAWPSTSGESWHQQAMVPITEVGLVGAHDFHVASQSIYFSDRLRLTIERQKIDGSSRQVLLEQGLDSCQGLAIDWMSRNIYWSDEGRGAISVARLDSLGETSLSKRRLLISVPHPRSIVVDPKRGLMYWSQWESVVQVSVLDINTPATIQRAWMDGTHIEVLVRQNLHWPNGLTIDYTGKKMYWCDVHLGRIERINLDGTKRELIASASESLHRPYGLAISDSFLYWTEKDVGKIQRLSLNNLSLPIETLRTENRVLFDIKLFDNTSQTGENICSSNPCPDLCVVVPKGHVCLCREGFQSDPKNNQSCTVPTAELTTCDPIQEFRCRRSGTCIEKRFLCDGDFDCPDQSDEDTAPGGSCEHVTCRKDQFKCRTIGCVARSWVCDGDRDCNDGSDEEESLCQNSSCNSNQFTCRQTGRCIPKAWECDSDHDCGAGDTSDEHDGCANQKCGVDEFTCASEMCVPLDFVCDRDDDCRDGSDEKNCQHMCESPEHYYCAADNKCLSAAALCNGVVECSTREDETNCSAVSKHGCESHEYDCGDGNCIPSLLVCNLQHDCVDGSDEQGCVNVTCRPGEFVCADNSRCLPAMWRCDGSEDCSDGSDEKGCASKTPTCLHPSRLCDNQTRCIDPSMLCNGKTDCRDGSDESDRCGEQLCSHVHDCSHICHNAPEGVVCSCPTESGMTLGNDSKTCSVSHPCEQWGTCSQLCIPVKSKHHCSCLPGYEKQQDGFTCKSLDLSTPYIIFSNRHELRGIDLHTHNVKALISSLKNTIALDFYHSAEADVIFWTDVVDDKIYRGTLVGGSLTNIEVVVQTGLATAEGLAVDWIGENLYWVESNLDQIEVAKLNGSFRRTLIAGNMESPRAIALDPRHGILFWTDWESGQPRIESCSMSGDGRKVVVRVDSVSDGAWPNGLTLDYAAQRIYWIDARSDSIHTAKYDGTDPREILRGHETLSHPFAIALFENHVYWTDWRTNSVIRANKWNGTDVTVIQRTLTQPFDIQILHPSRQPSDFENPCGTKNGNCSHLCLLNFNSTYRCHCPHVMKLAEDGRSCIRNERVLLFSRPNEIRGVDLDNPYYHIIPPISLPQVLQAVQLDFYGQERRIFWVDAQLNEVKRVGLVGSPVETVIDTAIKNPHGMAVDWLSGNLFFSSNDGLRNHISVCSLDGEFVTRIIEDVYQVRSMAVDPTQGKLFWSETDRPEQQEHVIFMANMDGSDRTILAKLTAHPEDSPKSLSFDIKDNRLYWIDFETQSIQYYNFAIKQVVQLSPSQTSLKLPTALAVLGDRIYCADKDDAAIHVVDKTSGAHESILRTNIDNVLALKIYDPELQTGTNECVAKKSQCAHLCLPIASSKFVCKCAAGYVTDPKNPNGCVSVDSFVLYSLNGEIKGVALGETANTTNHTEVLGPISRIQMANSVDFLAYQGYIYWVDSDHGSIVRIRRDGTGRQVVAQGLDSVEGLAIDWIAGNMYWTNPKFDVIEVANVNGSFKYVVVAGDMDKPMSIAVDPVVGFLFWADRGRTPRIERVRLDGSDRRILVNESIFFTTGLALDYQNKKVYWCDSRLDIIELMDYDGSNRRVLLDKSHLENPQGISIHRDQIFWIDTTQDGGTLNRAPTSNVSNYEVVLSQLGESLKDVKVYSKERQEGTNACSVRNGGCKELCLFNGSSAVCACAHGQVSADGRACEEFDAFVVYSRMTRIDSIHISDANNFNAPFPSIESKEHIRNVIGLGYDYQRRLIFYSDIQRGSINSVYFNGTRHKVIAEKQGMVEGLAYDSKDDSLYWTCNSDSTISKAVLSQKNATVQKVVRLTTEDKPRGIALDPCDSRVYWTNWNSRNPGIQRAYYTGFDVQSIITTDIRMPNALALDLIAQKLYWSDARLDKMERADLDGQNRVVLSKVSPQHPFDIAVYGNYIFWTDWVLHAVLRANKYTGEDVVWLRKEVPRPMGIVAVHNTTYDCSANPCRALNGGCEDLCRLDEYGKVSCQCFPGRTVLRSDPSRCGRQSTNCSASEFECSSGNCIPFHFTCDGVAECPDFSDELPTYCLFRKCLPGFFQCQNSRCVLQNASCDGQNDCGDFSDEANCTCNTSQFRCTSGHCISNSFRCDTDPDCPDASDEMGCPQPNCTLSRGVNAPAQKLQNCRNTTACIHPAWICDGANDCWDNSDELNCTSPGSAAGPSGGSPVTDGQSCPASAFQCRNGKCITHAWLCDRDDDCEDATNGTLSSDEINCDYTCRPDQFKCNNSDCIPSMWRCDGTEDCTDGSDESGECQTRVCGETEFRCNATGRCIPSLWVCDGDIDCSEDGSDENPAVGCSSNLSPDKSRPACHHNEFRCLNRRCVLKLFYCDGDDDCGDLSDEPPYCAHVSKHHCPPNEFQCRNRKCIPRAKTCDGRDDCDDGSDEDVIFCSMPANTNATKGECLAGQFRCANRLCVNSTLLCDGRNDCGDYSDESKCNVNECEPINPCQHTCVDKPVGYECQCNAGFKPNPKDQHLCSDIDECALHPRPCSQVCRNTFGSYVCSCSAGYISIHNGSSCKTDSSFAPTVLFSNRYYIREVHLHNRMASVRAHNLTNAVALDYDWLEQCLYWSDVTEYGSSLKRLCGNDTSQDQQQTLHSATLQNPDGLAVDWVGRNLYWCDKKTDTIEVSKLDGRFRKILLHEGLQEPRAIALDPSQGYLYWTDWGDKAHIGKVGLDGSQPRVIVNTSLGWPNALAISYETNEVFWADAREDYIAVADLEGRNPRIVLSRGENTNARLHHIFALTVFEDSIYWTDWETKSVEKCHKYNGGDRETIITTIHRPMDIQVYHPLRQRPLEKNPCENNGNCTTLCLLKPGGGSQCACPENFILASDGVSCLNNCSSSQFVCATTYKCIPFWWKCDTQDDCGDRSDEPADCPAFTCMPGQFQCSNGHCIHPSLLCNGESDCGDGSDETKCEKHTCLSSQFKCRGNGTLSDRCIDSNQRCDDHADCPLGEDEKDCPPVTCPSNQHRCGTDSKCIPAVWVCDADHDCPDGSDEPANCTQRACPDNHFRCRSGRCIPSTWKCDGDKDCPEGEDEPPSCTNPDIHTCEPTYFKCENNKCIPGRWRCDYDNDCGDGSDEKGCTPRNCSESEFRCGDGRCIRGTLHCNGEFNCDDRSDEADCNTTCSEGEFQCANPKFCIQADWRCDGDVDCADGSDEFHCNTTCSPDDFACANGECTSLLWRCDGDNDCSDESDESREMCAHLGCPPGKFRCRNFLCIPQTEVCDNYKDCKDGSDEEPAVCQAQGLCLPHQFRCRSGHCINGSMACDGFNDCGDGSDEINCRSPSVCSFGRCSQLCVEKKGGNHSCICAPGYAAMSTGVSKPKTCLADGNPSQLLIASDNKLRRLSPFKAGDISDSVFSPGSIRIEAADVYYNATEVIVFWSSAHNKSIHRYDMASSILHELSALDEAPPAKRNRRSKTETLLTGLEDPRGLAVDWFGLNLYWVDGTQKLVGVVSFDGLLRRHLISSELDQPHDIVVDPLSGSMFWSDLGLNARIETARMDGSLRRILVDSDILYPTGLAIDYPARRLYWADPKTGTLESTNLEGKDRVVVRRFRLSVEDKPFKVDIFEDTIFMVMHQTHGIARINKFGQGNLTTLVSGLNRASDIIVVQENKQTHQVNNPCSNKCNPGALCLLNSPTSRTCSCTMSMTSTVVGSDVTCQPPVCGLDCNSGKCIIDDRGMASCKCPSLYEGDRCERYRCSGYCRNKGVCYPDLLVSDPPPLKCSCTPEWTGERCETRATACEDRCQNGGSCIQTASGTSCSCPPGFSGEFCENCPSLNCLHGAFCRAIEKETKNKEKENRDKNSENDKERKFVCSCPPGFSGERCERSECDDYCPQSECTMSELGVPQCLCAPGFTGKKCDNDVCADFCLNGGECLRGAKKITCHCHQGYTGKRCETRIECADPSECSGGKSNATSVVCNGVDCLNGGTCVPIRGQAFCRCADDWAGLHCEDYRGDYNACKAMCINGGVCVWTMPLSVPRCECLADWTGPRCQYRKSCLNYCFNGGTCSLNPDEDLKPTCLCQDGFYGIRCQTLGSDINNSSSPSSSGKSSINGTVTAIVVVLVIIAVLVAAGIAAVTVMRKRRRGKPFMHVRMQSQENVEISNPMYLREDADEDVESLDPTFVIASNKATNFANPVYESMYNDAAAGSSVNEEKKGLLHSEPSHPLEPHKNHPLAENSESFT</sequence>
<dbReference type="Gene3D" id="4.10.400.10">
    <property type="entry name" value="Low-density Lipoprotein Receptor"/>
    <property type="match status" value="30"/>
</dbReference>
<feature type="disulfide bond" evidence="13">
    <location>
        <begin position="4588"/>
        <end position="4597"/>
    </location>
</feature>
<dbReference type="SUPFAM" id="SSF63825">
    <property type="entry name" value="YWTD domain"/>
    <property type="match status" value="8"/>
</dbReference>
<feature type="disulfide bond" evidence="14">
    <location>
        <begin position="3871"/>
        <end position="3886"/>
    </location>
</feature>
<dbReference type="InterPro" id="IPR000152">
    <property type="entry name" value="EGF-type_Asp/Asn_hydroxyl_site"/>
</dbReference>
<dbReference type="PROSITE" id="PS01209">
    <property type="entry name" value="LDLRA_1"/>
    <property type="match status" value="12"/>
</dbReference>
<proteinExistence type="predicted"/>
<evidence type="ECO:0000256" key="3">
    <source>
        <dbReference type="ARBA" id="ARBA00022583"/>
    </source>
</evidence>
<feature type="repeat" description="LDL-receptor class B" evidence="15">
    <location>
        <begin position="4087"/>
        <end position="4130"/>
    </location>
</feature>
<keyword evidence="10 13" id="KW-1015">Disulfide bond</keyword>
<evidence type="ECO:0000256" key="7">
    <source>
        <dbReference type="ARBA" id="ARBA00022837"/>
    </source>
</evidence>
<feature type="repeat" description="LDL-receptor class B" evidence="15">
    <location>
        <begin position="785"/>
        <end position="829"/>
    </location>
</feature>
<evidence type="ECO:0000256" key="5">
    <source>
        <dbReference type="ARBA" id="ARBA00022729"/>
    </source>
</evidence>
<comment type="caution">
    <text evidence="13">Lacks conserved residue(s) required for the propagation of feature annotation.</text>
</comment>
<evidence type="ECO:0000256" key="12">
    <source>
        <dbReference type="ARBA" id="ARBA00023180"/>
    </source>
</evidence>
<feature type="disulfide bond" evidence="14">
    <location>
        <begin position="1194"/>
        <end position="1209"/>
    </location>
</feature>
<feature type="disulfide bond" evidence="14">
    <location>
        <begin position="1053"/>
        <end position="1065"/>
    </location>
</feature>
<feature type="disulfide bond" evidence="14">
    <location>
        <begin position="3859"/>
        <end position="3877"/>
    </location>
</feature>
<feature type="disulfide bond" evidence="14">
    <location>
        <begin position="3660"/>
        <end position="3678"/>
    </location>
</feature>
<feature type="disulfide bond" evidence="13">
    <location>
        <begin position="4304"/>
        <end position="4314"/>
    </location>
</feature>
<dbReference type="FunFam" id="4.10.400.10:FF:000007">
    <property type="entry name" value="Low density lipoprotein receptor-related protein 1"/>
    <property type="match status" value="1"/>
</dbReference>
<dbReference type="GO" id="GO:0005886">
    <property type="term" value="C:plasma membrane"/>
    <property type="evidence" value="ECO:0007669"/>
    <property type="project" value="TreeGrafter"/>
</dbReference>
<dbReference type="InterPro" id="IPR000033">
    <property type="entry name" value="LDLR_classB_rpt"/>
</dbReference>
<dbReference type="InterPro" id="IPR036055">
    <property type="entry name" value="LDL_receptor-like_sf"/>
</dbReference>
<feature type="disulfide bond" evidence="14">
    <location>
        <begin position="3769"/>
        <end position="3781"/>
    </location>
</feature>
<dbReference type="PANTHER" id="PTHR22722:SF5">
    <property type="entry name" value="LOW-DENSITY LIPOPROTEIN RECEPTOR-RELATED PROTEIN 1B"/>
    <property type="match status" value="1"/>
</dbReference>
<dbReference type="FunFam" id="2.120.10.30:FF:000241">
    <property type="entry name" value="Low-density lipoprotein receptor-related protein 6"/>
    <property type="match status" value="3"/>
</dbReference>
<feature type="domain" description="EGF-like" evidence="18">
    <location>
        <begin position="4561"/>
        <end position="4598"/>
    </location>
</feature>
<dbReference type="InterPro" id="IPR001881">
    <property type="entry name" value="EGF-like_Ca-bd_dom"/>
</dbReference>
<feature type="disulfide bond" evidence="13">
    <location>
        <begin position="4346"/>
        <end position="4356"/>
    </location>
</feature>
<dbReference type="Pfam" id="PF00008">
    <property type="entry name" value="EGF"/>
    <property type="match status" value="1"/>
</dbReference>
<keyword evidence="3" id="KW-0254">Endocytosis</keyword>
<dbReference type="GO" id="GO:0006897">
    <property type="term" value="P:endocytosis"/>
    <property type="evidence" value="ECO:0007669"/>
    <property type="project" value="UniProtKB-KW"/>
</dbReference>
<dbReference type="Pfam" id="PF00057">
    <property type="entry name" value="Ldl_recept_a"/>
    <property type="match status" value="28"/>
</dbReference>
<feature type="disulfide bond" evidence="13">
    <location>
        <begin position="3048"/>
        <end position="3058"/>
    </location>
</feature>
<dbReference type="SUPFAM" id="SSF57424">
    <property type="entry name" value="LDL receptor-like module"/>
    <property type="match status" value="30"/>
</dbReference>
<feature type="disulfide bond" evidence="14">
    <location>
        <begin position="2832"/>
        <end position="2850"/>
    </location>
</feature>
<feature type="disulfide bond" evidence="14">
    <location>
        <begin position="2607"/>
        <end position="2625"/>
    </location>
</feature>
<evidence type="ECO:0000256" key="10">
    <source>
        <dbReference type="ARBA" id="ARBA00023157"/>
    </source>
</evidence>
<dbReference type="InterPro" id="IPR051221">
    <property type="entry name" value="LDLR-related"/>
</dbReference>
<feature type="repeat" description="LDL-receptor class B" evidence="15">
    <location>
        <begin position="2419"/>
        <end position="2463"/>
    </location>
</feature>
<dbReference type="Gene3D" id="4.10.1220.10">
    <property type="entry name" value="EGF-type module"/>
    <property type="match status" value="1"/>
</dbReference>
<feature type="disulfide bond" evidence="14">
    <location>
        <begin position="1142"/>
        <end position="1160"/>
    </location>
</feature>
<feature type="disulfide bond" evidence="14">
    <location>
        <begin position="3810"/>
        <end position="3822"/>
    </location>
</feature>
<dbReference type="FunFam" id="4.10.400.10:FF:000002">
    <property type="entry name" value="Low-density lipoprotein receptor-related protein 1"/>
    <property type="match status" value="2"/>
</dbReference>
<dbReference type="SUPFAM" id="SSF57184">
    <property type="entry name" value="Growth factor receptor domain"/>
    <property type="match status" value="2"/>
</dbReference>
<evidence type="ECO:0000313" key="20">
    <source>
        <dbReference type="Proteomes" id="UP000076858"/>
    </source>
</evidence>
<feature type="disulfide bond" evidence="13">
    <location>
        <begin position="4330"/>
        <end position="4339"/>
    </location>
</feature>
<dbReference type="PROSITE" id="PS00022">
    <property type="entry name" value="EGF_1"/>
    <property type="match status" value="6"/>
</dbReference>
<keyword evidence="20" id="KW-1185">Reference proteome</keyword>
<evidence type="ECO:0000256" key="13">
    <source>
        <dbReference type="PROSITE-ProRule" id="PRU00076"/>
    </source>
</evidence>
<dbReference type="InterPro" id="IPR018097">
    <property type="entry name" value="EGF_Ca-bd_CS"/>
</dbReference>
<dbReference type="SUPFAM" id="SSF57196">
    <property type="entry name" value="EGF/Laminin"/>
    <property type="match status" value="10"/>
</dbReference>
<evidence type="ECO:0000256" key="17">
    <source>
        <dbReference type="SAM" id="Phobius"/>
    </source>
</evidence>
<feature type="repeat" description="LDL-receptor class B" evidence="15">
    <location>
        <begin position="1429"/>
        <end position="1471"/>
    </location>
</feature>
<feature type="disulfide bond" evidence="14">
    <location>
        <begin position="2660"/>
        <end position="2675"/>
    </location>
</feature>
<evidence type="ECO:0000256" key="2">
    <source>
        <dbReference type="ARBA" id="ARBA00022536"/>
    </source>
</evidence>
<dbReference type="CDD" id="cd00054">
    <property type="entry name" value="EGF_CA"/>
    <property type="match status" value="3"/>
</dbReference>
<feature type="disulfide bond" evidence="13">
    <location>
        <begin position="4603"/>
        <end position="4613"/>
    </location>
</feature>
<feature type="compositionally biased region" description="Polar residues" evidence="16">
    <location>
        <begin position="1"/>
        <end position="11"/>
    </location>
</feature>
<feature type="disulfide bond" evidence="14">
    <location>
        <begin position="3699"/>
        <end position="3717"/>
    </location>
</feature>
<feature type="disulfide bond" evidence="14">
    <location>
        <begin position="3009"/>
        <end position="3021"/>
    </location>
</feature>
<dbReference type="Pfam" id="PF00058">
    <property type="entry name" value="Ldl_recept_b"/>
    <property type="match status" value="13"/>
</dbReference>
<feature type="disulfide bond" evidence="14">
    <location>
        <begin position="3750"/>
        <end position="3765"/>
    </location>
</feature>
<keyword evidence="8 17" id="KW-1133">Transmembrane helix</keyword>
<dbReference type="SMART" id="SM00192">
    <property type="entry name" value="LDLa"/>
    <property type="match status" value="31"/>
</dbReference>
<keyword evidence="2 13" id="KW-0245">EGF-like domain</keyword>
<feature type="repeat" description="LDL-receptor class B" evidence="15">
    <location>
        <begin position="4044"/>
        <end position="4086"/>
    </location>
</feature>
<feature type="disulfide bond" evidence="14">
    <location>
        <begin position="3028"/>
        <end position="3043"/>
    </location>
</feature>
<feature type="domain" description="EGF-like" evidence="18">
    <location>
        <begin position="3085"/>
        <end position="3121"/>
    </location>
</feature>
<feature type="repeat" description="LDL-receptor class B" evidence="15">
    <location>
        <begin position="1472"/>
        <end position="1520"/>
    </location>
</feature>
<dbReference type="Gene3D" id="2.120.10.30">
    <property type="entry name" value="TolB, C-terminal domain"/>
    <property type="match status" value="8"/>
</dbReference>
<evidence type="ECO:0000256" key="1">
    <source>
        <dbReference type="ARBA" id="ARBA00004479"/>
    </source>
</evidence>
<dbReference type="STRING" id="35525.A0A164Q3Q6"/>
<dbReference type="InterPro" id="IPR049883">
    <property type="entry name" value="NOTCH1_EGF-like"/>
</dbReference>
<feature type="disulfide bond" evidence="13">
    <location>
        <begin position="4569"/>
        <end position="4586"/>
    </location>
</feature>
<feature type="disulfide bond" evidence="14">
    <location>
        <begin position="2960"/>
        <end position="2972"/>
    </location>
</feature>
<feature type="repeat" description="LDL-receptor class B" evidence="15">
    <location>
        <begin position="2063"/>
        <end position="2105"/>
    </location>
</feature>
<feature type="disulfide bond" evidence="14">
    <location>
        <begin position="3505"/>
        <end position="3520"/>
    </location>
</feature>
<feature type="domain" description="EGF-like" evidence="18">
    <location>
        <begin position="209"/>
        <end position="246"/>
    </location>
</feature>
<dbReference type="SMART" id="SM00181">
    <property type="entry name" value="EGF"/>
    <property type="match status" value="26"/>
</dbReference>
<feature type="disulfide bond" evidence="14">
    <location>
        <begin position="1060"/>
        <end position="1078"/>
    </location>
</feature>
<feature type="repeat" description="LDL-receptor class B" evidence="15">
    <location>
        <begin position="3220"/>
        <end position="3262"/>
    </location>
</feature>
<feature type="repeat" description="LDL-receptor class B" evidence="15">
    <location>
        <begin position="1701"/>
        <end position="1743"/>
    </location>
</feature>
<feature type="disulfide bond" evidence="13">
    <location>
        <begin position="4367"/>
        <end position="4376"/>
    </location>
</feature>
<feature type="disulfide bond" evidence="14">
    <location>
        <begin position="3617"/>
        <end position="3635"/>
    </location>
</feature>
<feature type="disulfide bond" evidence="14">
    <location>
        <begin position="2648"/>
        <end position="2666"/>
    </location>
</feature>
<dbReference type="InterPro" id="IPR011042">
    <property type="entry name" value="6-blade_b-propeller_TolB-like"/>
</dbReference>
<feature type="disulfide bond" evidence="14">
    <location>
        <begin position="3852"/>
        <end position="3864"/>
    </location>
</feature>
<dbReference type="Proteomes" id="UP000076858">
    <property type="component" value="Unassembled WGS sequence"/>
</dbReference>
<feature type="disulfide bond" evidence="14">
    <location>
        <begin position="3653"/>
        <end position="3665"/>
    </location>
</feature>
<feature type="disulfide bond" evidence="14">
    <location>
        <begin position="3672"/>
        <end position="3687"/>
    </location>
</feature>
<keyword evidence="19" id="KW-0449">Lipoprotein</keyword>
<dbReference type="FunFam" id="2.120.10.30:FF:000009">
    <property type="entry name" value="Putative low-density lipoprotein receptor-related protein 1B"/>
    <property type="match status" value="1"/>
</dbReference>
<feature type="disulfide bond" evidence="14">
    <location>
        <begin position="3776"/>
        <end position="3794"/>
    </location>
</feature>
<dbReference type="InterPro" id="IPR000742">
    <property type="entry name" value="EGF"/>
</dbReference>
<dbReference type="PROSITE" id="PS01186">
    <property type="entry name" value="EGF_2"/>
    <property type="match status" value="3"/>
</dbReference>
<dbReference type="Gene3D" id="2.10.25.10">
    <property type="entry name" value="Laminin"/>
    <property type="match status" value="12"/>
</dbReference>
<feature type="domain" description="EGF-like" evidence="18">
    <location>
        <begin position="4466"/>
        <end position="4501"/>
    </location>
</feature>
<dbReference type="FunFam" id="4.10.400.10:FF:000009">
    <property type="entry name" value="Low-density lipoprotein receptor-related protein 1"/>
    <property type="match status" value="1"/>
</dbReference>
<feature type="repeat" description="LDL-receptor class B" evidence="15">
    <location>
        <begin position="2464"/>
        <end position="2506"/>
    </location>
</feature>
<feature type="repeat" description="LDL-receptor class B" evidence="15">
    <location>
        <begin position="1521"/>
        <end position="1565"/>
    </location>
</feature>
<keyword evidence="7" id="KW-0106">Calcium</keyword>
<feature type="disulfide bond" evidence="14">
    <location>
        <begin position="976"/>
        <end position="994"/>
    </location>
</feature>
<dbReference type="FunFam" id="2.120.10.30:FF:000132">
    <property type="entry name" value="Uncharacterized protein"/>
    <property type="match status" value="1"/>
</dbReference>
<dbReference type="PROSITE" id="PS00010">
    <property type="entry name" value="ASX_HYDROXYL"/>
    <property type="match status" value="3"/>
</dbReference>
<accession>A0A164Q3Q6</accession>
<dbReference type="SMART" id="SM00179">
    <property type="entry name" value="EGF_CA"/>
    <property type="match status" value="12"/>
</dbReference>
<feature type="disulfide bond" evidence="14">
    <location>
        <begin position="2600"/>
        <end position="2612"/>
    </location>
</feature>
<evidence type="ECO:0000256" key="8">
    <source>
        <dbReference type="ARBA" id="ARBA00022989"/>
    </source>
</evidence>
<protein>
    <submittedName>
        <fullName evidence="19">Low-density lipoprotein receptor-related protein 2</fullName>
    </submittedName>
</protein>
<feature type="domain" description="EGF-like" evidence="18">
    <location>
        <begin position="4520"/>
        <end position="4556"/>
    </location>
</feature>
<feature type="disulfide bond" evidence="14">
    <location>
        <begin position="2696"/>
        <end position="2711"/>
    </location>
</feature>
<dbReference type="GO" id="GO:0005509">
    <property type="term" value="F:calcium ion binding"/>
    <property type="evidence" value="ECO:0007669"/>
    <property type="project" value="InterPro"/>
</dbReference>
<comment type="caution">
    <text evidence="19">The sequence shown here is derived from an EMBL/GenBank/DDBJ whole genome shotgun (WGS) entry which is preliminary data.</text>
</comment>
<feature type="repeat" description="LDL-receptor class B" evidence="15">
    <location>
        <begin position="389"/>
        <end position="433"/>
    </location>
</feature>
<feature type="disulfide bond" evidence="14">
    <location>
        <begin position="1112"/>
        <end position="1127"/>
    </location>
</feature>
<dbReference type="InterPro" id="IPR023415">
    <property type="entry name" value="LDLR_class-A_CS"/>
</dbReference>
<evidence type="ECO:0000256" key="14">
    <source>
        <dbReference type="PROSITE-ProRule" id="PRU00124"/>
    </source>
</evidence>
<evidence type="ECO:0000259" key="18">
    <source>
        <dbReference type="PROSITE" id="PS50026"/>
    </source>
</evidence>
<name>A0A164Q3Q6_9CRUS</name>
<feature type="domain" description="EGF-like" evidence="18">
    <location>
        <begin position="4300"/>
        <end position="4340"/>
    </location>
</feature>
<dbReference type="OrthoDB" id="21182at2759"/>
<feature type="disulfide bond" evidence="13">
    <location>
        <begin position="4627"/>
        <end position="4636"/>
    </location>
</feature>
<feature type="compositionally biased region" description="Basic and acidic residues" evidence="16">
    <location>
        <begin position="4757"/>
        <end position="4776"/>
    </location>
</feature>
<keyword evidence="4 17" id="KW-0812">Transmembrane</keyword>
<feature type="disulfide bond" evidence="14">
    <location>
        <begin position="2781"/>
        <end position="2793"/>
    </location>
</feature>
<feature type="repeat" description="LDL-receptor class B" evidence="15">
    <location>
        <begin position="640"/>
        <end position="682"/>
    </location>
</feature>
<dbReference type="SMART" id="SM00135">
    <property type="entry name" value="LY"/>
    <property type="match status" value="35"/>
</dbReference>
<dbReference type="FunFam" id="2.120.10.30:FF:000035">
    <property type="entry name" value="Low-density lipoprotein receptor-related protein 2"/>
    <property type="match status" value="1"/>
</dbReference>
<feature type="disulfide bond" evidence="14">
    <location>
        <begin position="1135"/>
        <end position="1147"/>
    </location>
</feature>
<feature type="disulfide bond" evidence="13">
    <location>
        <begin position="4565"/>
        <end position="4575"/>
    </location>
</feature>